<dbReference type="SMART" id="SM00220">
    <property type="entry name" value="S_TKc"/>
    <property type="match status" value="1"/>
</dbReference>
<keyword evidence="5 6" id="KW-0067">ATP-binding</keyword>
<dbReference type="InterPro" id="IPR011009">
    <property type="entry name" value="Kinase-like_dom_sf"/>
</dbReference>
<evidence type="ECO:0000256" key="2">
    <source>
        <dbReference type="ARBA" id="ARBA00022679"/>
    </source>
</evidence>
<dbReference type="PANTHER" id="PTHR24055">
    <property type="entry name" value="MITOGEN-ACTIVATED PROTEIN KINASE"/>
    <property type="match status" value="1"/>
</dbReference>
<comment type="similarity">
    <text evidence="7">Belongs to the protein kinase superfamily.</text>
</comment>
<dbReference type="PROSITE" id="PS50011">
    <property type="entry name" value="PROTEIN_KINASE_DOM"/>
    <property type="match status" value="1"/>
</dbReference>
<dbReference type="Proteomes" id="UP001431209">
    <property type="component" value="Unassembled WGS sequence"/>
</dbReference>
<sequence length="395" mass="44427">MSTQKSALKQHVINKEVFIVPERYTPQEVIGKGAYGTVCTAIDEHTGDHVAIKKNKSVFSGPHGKLIATRVLRELKIVSHMSHPNIVSVKEVVMPPSIEHLNDVYLITDLMETDLRNIIRSKQKLSDRHQQYIAFQIVAALAYTHSASVLHRDLKPENILINADCKVKLCDFGLARGIDFENDPTMSTCYVQTRWYRAPELLLYNDVVSKQADIWSLGCIIAELITGNVLFRGASPVNQIEKIVQLLGTPDLENVRGSPQGIDFMKRLRKHQKRDFSEVLKGCNPLAIDLLSKMLEFNPEKRISAADALNHPYLAGFYDEKSAIPCPTKFDFGFEDKLTDLHSIKVEMYNSILGFNGIKMSECDDTVMSEQSSGNSTGLFKNIIDSFRKVTRTEA</sequence>
<dbReference type="CDD" id="cd07834">
    <property type="entry name" value="STKc_MAPK"/>
    <property type="match status" value="1"/>
</dbReference>
<evidence type="ECO:0000256" key="1">
    <source>
        <dbReference type="ARBA" id="ARBA00022527"/>
    </source>
</evidence>
<dbReference type="InterPro" id="IPR000719">
    <property type="entry name" value="Prot_kinase_dom"/>
</dbReference>
<dbReference type="Gene3D" id="1.10.510.10">
    <property type="entry name" value="Transferase(Phosphotransferase) domain 1"/>
    <property type="match status" value="1"/>
</dbReference>
<organism evidence="9 10">
    <name type="scientific">Acrasis kona</name>
    <dbReference type="NCBI Taxonomy" id="1008807"/>
    <lineage>
        <taxon>Eukaryota</taxon>
        <taxon>Discoba</taxon>
        <taxon>Heterolobosea</taxon>
        <taxon>Tetramitia</taxon>
        <taxon>Eutetramitia</taxon>
        <taxon>Acrasidae</taxon>
        <taxon>Acrasis</taxon>
    </lineage>
</organism>
<keyword evidence="10" id="KW-1185">Reference proteome</keyword>
<dbReference type="InterPro" id="IPR008271">
    <property type="entry name" value="Ser/Thr_kinase_AS"/>
</dbReference>
<gene>
    <name evidence="9" type="ORF">AKO1_008433</name>
</gene>
<reference evidence="9 10" key="1">
    <citation type="submission" date="2024-03" db="EMBL/GenBank/DDBJ databases">
        <title>The Acrasis kona genome and developmental transcriptomes reveal deep origins of eukaryotic multicellular pathways.</title>
        <authorList>
            <person name="Sheikh S."/>
            <person name="Fu C.-J."/>
            <person name="Brown M.W."/>
            <person name="Baldauf S.L."/>
        </authorList>
    </citation>
    <scope>NUCLEOTIDE SEQUENCE [LARGE SCALE GENOMIC DNA]</scope>
    <source>
        <strain evidence="9 10">ATCC MYA-3509</strain>
    </source>
</reference>
<dbReference type="Gene3D" id="3.30.200.20">
    <property type="entry name" value="Phosphorylase Kinase, domain 1"/>
    <property type="match status" value="1"/>
</dbReference>
<name>A0AAW2YPU3_9EUKA</name>
<dbReference type="SUPFAM" id="SSF56112">
    <property type="entry name" value="Protein kinase-like (PK-like)"/>
    <property type="match status" value="1"/>
</dbReference>
<dbReference type="Pfam" id="PF00069">
    <property type="entry name" value="Pkinase"/>
    <property type="match status" value="1"/>
</dbReference>
<dbReference type="GO" id="GO:0004674">
    <property type="term" value="F:protein serine/threonine kinase activity"/>
    <property type="evidence" value="ECO:0007669"/>
    <property type="project" value="UniProtKB-KW"/>
</dbReference>
<dbReference type="FunFam" id="1.10.510.10:FF:000040">
    <property type="entry name" value="Mitogen-activated protein kinase"/>
    <property type="match status" value="1"/>
</dbReference>
<dbReference type="PROSITE" id="PS00108">
    <property type="entry name" value="PROTEIN_KINASE_ST"/>
    <property type="match status" value="1"/>
</dbReference>
<evidence type="ECO:0000256" key="4">
    <source>
        <dbReference type="ARBA" id="ARBA00022777"/>
    </source>
</evidence>
<keyword evidence="4" id="KW-0418">Kinase</keyword>
<dbReference type="EMBL" id="JAOPGA020000310">
    <property type="protein sequence ID" value="KAL0478132.1"/>
    <property type="molecule type" value="Genomic_DNA"/>
</dbReference>
<dbReference type="InterPro" id="IPR050117">
    <property type="entry name" value="MAPK"/>
</dbReference>
<protein>
    <recommendedName>
        <fullName evidence="8">Protein kinase domain-containing protein</fullName>
    </recommendedName>
</protein>
<dbReference type="GO" id="GO:0005524">
    <property type="term" value="F:ATP binding"/>
    <property type="evidence" value="ECO:0007669"/>
    <property type="project" value="UniProtKB-UniRule"/>
</dbReference>
<evidence type="ECO:0000256" key="3">
    <source>
        <dbReference type="ARBA" id="ARBA00022741"/>
    </source>
</evidence>
<keyword evidence="3 6" id="KW-0547">Nucleotide-binding</keyword>
<accession>A0AAW2YPU3</accession>
<dbReference type="AlphaFoldDB" id="A0AAW2YPU3"/>
<feature type="domain" description="Protein kinase" evidence="8">
    <location>
        <begin position="24"/>
        <end position="314"/>
    </location>
</feature>
<comment type="caution">
    <text evidence="9">The sequence shown here is derived from an EMBL/GenBank/DDBJ whole genome shotgun (WGS) entry which is preliminary data.</text>
</comment>
<keyword evidence="2" id="KW-0808">Transferase</keyword>
<evidence type="ECO:0000256" key="7">
    <source>
        <dbReference type="RuleBase" id="RU000304"/>
    </source>
</evidence>
<evidence type="ECO:0000259" key="8">
    <source>
        <dbReference type="PROSITE" id="PS50011"/>
    </source>
</evidence>
<keyword evidence="1 7" id="KW-0723">Serine/threonine-protein kinase</keyword>
<dbReference type="InterPro" id="IPR017441">
    <property type="entry name" value="Protein_kinase_ATP_BS"/>
</dbReference>
<feature type="binding site" evidence="6">
    <location>
        <position position="54"/>
    </location>
    <ligand>
        <name>ATP</name>
        <dbReference type="ChEBI" id="CHEBI:30616"/>
    </ligand>
</feature>
<evidence type="ECO:0000256" key="6">
    <source>
        <dbReference type="PROSITE-ProRule" id="PRU10141"/>
    </source>
</evidence>
<proteinExistence type="inferred from homology"/>
<evidence type="ECO:0000313" key="10">
    <source>
        <dbReference type="Proteomes" id="UP001431209"/>
    </source>
</evidence>
<evidence type="ECO:0000256" key="5">
    <source>
        <dbReference type="ARBA" id="ARBA00022840"/>
    </source>
</evidence>
<dbReference type="PROSITE" id="PS00107">
    <property type="entry name" value="PROTEIN_KINASE_ATP"/>
    <property type="match status" value="1"/>
</dbReference>
<evidence type="ECO:0000313" key="9">
    <source>
        <dbReference type="EMBL" id="KAL0478132.1"/>
    </source>
</evidence>
<dbReference type="FunFam" id="3.30.200.20:FF:000046">
    <property type="entry name" value="Mitogen-activated protein kinase"/>
    <property type="match status" value="1"/>
</dbReference>